<dbReference type="GeneTree" id="ENSGT00940000165538"/>
<reference evidence="6" key="2">
    <citation type="submission" date="2025-08" db="UniProtKB">
        <authorList>
            <consortium name="Ensembl"/>
        </authorList>
    </citation>
    <scope>IDENTIFICATION</scope>
</reference>
<evidence type="ECO:0000313" key="6">
    <source>
        <dbReference type="Ensembl" id="ENSCSAVP00000002114.1"/>
    </source>
</evidence>
<dbReference type="SUPFAM" id="SSF53474">
    <property type="entry name" value="alpha/beta-Hydrolases"/>
    <property type="match status" value="1"/>
</dbReference>
<evidence type="ECO:0000313" key="7">
    <source>
        <dbReference type="Proteomes" id="UP000007875"/>
    </source>
</evidence>
<dbReference type="GO" id="GO:0005615">
    <property type="term" value="C:extracellular space"/>
    <property type="evidence" value="ECO:0007669"/>
    <property type="project" value="TreeGrafter"/>
</dbReference>
<dbReference type="eggNOG" id="ENOG502QQ7P">
    <property type="taxonomic scope" value="Eukaryota"/>
</dbReference>
<dbReference type="AlphaFoldDB" id="H2Y9W6"/>
<dbReference type="Pfam" id="PF00151">
    <property type="entry name" value="Lipase"/>
    <property type="match status" value="1"/>
</dbReference>
<organism evidence="6 7">
    <name type="scientific">Ciona savignyi</name>
    <name type="common">Pacific transparent sea squirt</name>
    <dbReference type="NCBI Taxonomy" id="51511"/>
    <lineage>
        <taxon>Eukaryota</taxon>
        <taxon>Metazoa</taxon>
        <taxon>Chordata</taxon>
        <taxon>Tunicata</taxon>
        <taxon>Ascidiacea</taxon>
        <taxon>Phlebobranchia</taxon>
        <taxon>Cionidae</taxon>
        <taxon>Ciona</taxon>
    </lineage>
</organism>
<dbReference type="Ensembl" id="ENSCSAVT00000002151.1">
    <property type="protein sequence ID" value="ENSCSAVP00000002114.1"/>
    <property type="gene ID" value="ENSCSAVG00000001242.1"/>
</dbReference>
<dbReference type="GO" id="GO:0016298">
    <property type="term" value="F:lipase activity"/>
    <property type="evidence" value="ECO:0007669"/>
    <property type="project" value="InterPro"/>
</dbReference>
<evidence type="ECO:0000256" key="1">
    <source>
        <dbReference type="ARBA" id="ARBA00004613"/>
    </source>
</evidence>
<feature type="domain" description="Lipase" evidence="5">
    <location>
        <begin position="54"/>
        <end position="218"/>
    </location>
</feature>
<reference evidence="7" key="1">
    <citation type="submission" date="2003-08" db="EMBL/GenBank/DDBJ databases">
        <authorList>
            <person name="Birren B."/>
            <person name="Nusbaum C."/>
            <person name="Abebe A."/>
            <person name="Abouelleil A."/>
            <person name="Adekoya E."/>
            <person name="Ait-zahra M."/>
            <person name="Allen N."/>
            <person name="Allen T."/>
            <person name="An P."/>
            <person name="Anderson M."/>
            <person name="Anderson S."/>
            <person name="Arachchi H."/>
            <person name="Armbruster J."/>
            <person name="Bachantsang P."/>
            <person name="Baldwin J."/>
            <person name="Barry A."/>
            <person name="Bayul T."/>
            <person name="Blitshsteyn B."/>
            <person name="Bloom T."/>
            <person name="Blye J."/>
            <person name="Boguslavskiy L."/>
            <person name="Borowsky M."/>
            <person name="Boukhgalter B."/>
            <person name="Brunache A."/>
            <person name="Butler J."/>
            <person name="Calixte N."/>
            <person name="Calvo S."/>
            <person name="Camarata J."/>
            <person name="Campo K."/>
            <person name="Chang J."/>
            <person name="Cheshatsang Y."/>
            <person name="Citroen M."/>
            <person name="Collymore A."/>
            <person name="Considine T."/>
            <person name="Cook A."/>
            <person name="Cooke P."/>
            <person name="Corum B."/>
            <person name="Cuomo C."/>
            <person name="David R."/>
            <person name="Dawoe T."/>
            <person name="Degray S."/>
            <person name="Dodge S."/>
            <person name="Dooley K."/>
            <person name="Dorje P."/>
            <person name="Dorjee K."/>
            <person name="Dorris L."/>
            <person name="Duffey N."/>
            <person name="Dupes A."/>
            <person name="Elkins T."/>
            <person name="Engels R."/>
            <person name="Erickson J."/>
            <person name="Farina A."/>
            <person name="Faro S."/>
            <person name="Ferreira P."/>
            <person name="Fischer H."/>
            <person name="Fitzgerald M."/>
            <person name="Foley K."/>
            <person name="Gage D."/>
            <person name="Galagan J."/>
            <person name="Gearin G."/>
            <person name="Gnerre S."/>
            <person name="Gnirke A."/>
            <person name="Goyette A."/>
            <person name="Graham J."/>
            <person name="Grandbois E."/>
            <person name="Gyaltsen K."/>
            <person name="Hafez N."/>
            <person name="Hagopian D."/>
            <person name="Hagos B."/>
            <person name="Hall J."/>
            <person name="Hatcher B."/>
            <person name="Heller A."/>
            <person name="Higgins H."/>
            <person name="Honan T."/>
            <person name="Horn A."/>
            <person name="Houde N."/>
            <person name="Hughes L."/>
            <person name="Hulme W."/>
            <person name="Husby E."/>
            <person name="Iliev I."/>
            <person name="Jaffe D."/>
            <person name="Jones C."/>
            <person name="Kamal M."/>
            <person name="Kamat A."/>
            <person name="Kamvysselis M."/>
            <person name="Karlsson E."/>
            <person name="Kells C."/>
            <person name="Kieu A."/>
            <person name="Kisner P."/>
            <person name="Kodira C."/>
            <person name="Kulbokas E."/>
            <person name="Labutti K."/>
            <person name="Lama D."/>
            <person name="Landers T."/>
            <person name="Leger J."/>
            <person name="Levine S."/>
            <person name="Lewis D."/>
            <person name="Lewis T."/>
            <person name="Lindblad-toh K."/>
            <person name="Liu X."/>
            <person name="Lokyitsang T."/>
            <person name="Lokyitsang Y."/>
            <person name="Lucien O."/>
            <person name="Lui A."/>
            <person name="Ma L.J."/>
            <person name="Mabbitt R."/>
            <person name="Macdonald J."/>
            <person name="Maclean C."/>
            <person name="Major J."/>
            <person name="Manning J."/>
            <person name="Marabella R."/>
            <person name="Maru K."/>
            <person name="Matthews C."/>
            <person name="Mauceli E."/>
            <person name="Mccarthy M."/>
            <person name="Mcdonough S."/>
            <person name="Mcghee T."/>
            <person name="Meldrim J."/>
            <person name="Meneus L."/>
            <person name="Mesirov J."/>
            <person name="Mihalev A."/>
            <person name="Mihova T."/>
            <person name="Mikkelsen T."/>
            <person name="Mlenga V."/>
            <person name="Moru K."/>
            <person name="Mozes J."/>
            <person name="Mulrain L."/>
            <person name="Munson G."/>
            <person name="Naylor J."/>
            <person name="Newes C."/>
            <person name="Nguyen C."/>
            <person name="Nguyen N."/>
            <person name="Nguyen T."/>
            <person name="Nicol R."/>
            <person name="Nielsen C."/>
            <person name="Nizzari M."/>
            <person name="Norbu C."/>
            <person name="Norbu N."/>
            <person name="O'donnell P."/>
            <person name="Okoawo O."/>
            <person name="O'leary S."/>
            <person name="Omotosho B."/>
            <person name="O'neill K."/>
            <person name="Osman S."/>
            <person name="Parker S."/>
            <person name="Perrin D."/>
            <person name="Phunkhang P."/>
            <person name="Piqani B."/>
            <person name="Purcell S."/>
            <person name="Rachupka T."/>
            <person name="Ramasamy U."/>
            <person name="Rameau R."/>
            <person name="Ray V."/>
            <person name="Raymond C."/>
            <person name="Retta R."/>
            <person name="Richardson S."/>
            <person name="Rise C."/>
            <person name="Rodriguez J."/>
            <person name="Rogers J."/>
            <person name="Rogov P."/>
            <person name="Rutman M."/>
            <person name="Schupbach R."/>
            <person name="Seaman C."/>
            <person name="Settipalli S."/>
            <person name="Sharpe T."/>
            <person name="Sheridan J."/>
            <person name="Sherpa N."/>
            <person name="Shi J."/>
            <person name="Smirnov S."/>
            <person name="Smith C."/>
            <person name="Sougnez C."/>
            <person name="Spencer B."/>
            <person name="Stalker J."/>
            <person name="Stange-thomann N."/>
            <person name="Stavropoulos S."/>
            <person name="Stetson K."/>
            <person name="Stone C."/>
            <person name="Stone S."/>
            <person name="Stubbs M."/>
            <person name="Talamas J."/>
            <person name="Tchuinga P."/>
            <person name="Tenzing P."/>
            <person name="Tesfaye S."/>
            <person name="Theodore J."/>
            <person name="Thoulutsang Y."/>
            <person name="Topham K."/>
            <person name="Towey S."/>
            <person name="Tsamla T."/>
            <person name="Tsomo N."/>
            <person name="Vallee D."/>
            <person name="Vassiliev H."/>
            <person name="Venkataraman V."/>
            <person name="Vinson J."/>
            <person name="Vo A."/>
            <person name="Wade C."/>
            <person name="Wang S."/>
            <person name="Wangchuk T."/>
            <person name="Wangdi T."/>
            <person name="Whittaker C."/>
            <person name="Wilkinson J."/>
            <person name="Wu Y."/>
            <person name="Wyman D."/>
            <person name="Yadav S."/>
            <person name="Yang S."/>
            <person name="Yang X."/>
            <person name="Yeager S."/>
            <person name="Yee E."/>
            <person name="Young G."/>
            <person name="Zainoun J."/>
            <person name="Zembeck L."/>
            <person name="Zimmer A."/>
            <person name="Zody M."/>
            <person name="Lander E."/>
        </authorList>
    </citation>
    <scope>NUCLEOTIDE SEQUENCE [LARGE SCALE GENOMIC DNA]</scope>
</reference>
<evidence type="ECO:0000256" key="2">
    <source>
        <dbReference type="ARBA" id="ARBA00010701"/>
    </source>
</evidence>
<dbReference type="Gene3D" id="3.40.50.1820">
    <property type="entry name" value="alpha/beta hydrolase"/>
    <property type="match status" value="1"/>
</dbReference>
<protein>
    <recommendedName>
        <fullName evidence="5">Lipase domain-containing protein</fullName>
    </recommendedName>
</protein>
<dbReference type="InterPro" id="IPR013818">
    <property type="entry name" value="Lipase"/>
</dbReference>
<comment type="subcellular location">
    <subcellularLocation>
        <location evidence="1">Secreted</location>
    </subcellularLocation>
</comment>
<accession>H2Y9W6</accession>
<dbReference type="Proteomes" id="UP000007875">
    <property type="component" value="Unassembled WGS sequence"/>
</dbReference>
<dbReference type="PANTHER" id="PTHR11610">
    <property type="entry name" value="LIPASE"/>
    <property type="match status" value="1"/>
</dbReference>
<reference evidence="6" key="3">
    <citation type="submission" date="2025-09" db="UniProtKB">
        <authorList>
            <consortium name="Ensembl"/>
        </authorList>
    </citation>
    <scope>IDENTIFICATION</scope>
</reference>
<name>H2Y9W6_CIOSA</name>
<evidence type="ECO:0000256" key="4">
    <source>
        <dbReference type="RuleBase" id="RU004262"/>
    </source>
</evidence>
<evidence type="ECO:0000259" key="5">
    <source>
        <dbReference type="Pfam" id="PF00151"/>
    </source>
</evidence>
<evidence type="ECO:0000256" key="3">
    <source>
        <dbReference type="ARBA" id="ARBA00022525"/>
    </source>
</evidence>
<comment type="similarity">
    <text evidence="2 4">Belongs to the AB hydrolase superfamily. Lipase family.</text>
</comment>
<dbReference type="InterPro" id="IPR029058">
    <property type="entry name" value="AB_hydrolase_fold"/>
</dbReference>
<dbReference type="InterPro" id="IPR000734">
    <property type="entry name" value="TAG_lipase"/>
</dbReference>
<dbReference type="PANTHER" id="PTHR11610:SF173">
    <property type="entry name" value="LIPASE DOMAIN-CONTAINING PROTEIN-RELATED"/>
    <property type="match status" value="1"/>
</dbReference>
<dbReference type="PRINTS" id="PR00821">
    <property type="entry name" value="TAGLIPASE"/>
</dbReference>
<keyword evidence="7" id="KW-1185">Reference proteome</keyword>
<dbReference type="GO" id="GO:0016042">
    <property type="term" value="P:lipid catabolic process"/>
    <property type="evidence" value="ECO:0007669"/>
    <property type="project" value="TreeGrafter"/>
</dbReference>
<sequence>MKRSRVTHKKPSFKRPRMSLAVLLKICIFYVYLSFTPVKSYKTKQSIAQGTKQTVCYDHLGCFSSLPPFSPTLPLPMSPAKIQTEYYLRTRNNPDVDQRILPETKNLTKSLFDPKKRTKIVIHGYVFLPIVEILPKWVSVITNAIIYQEDVNVIQINWVKGSQLQYENAAANTRVVGAQVAYLINMLMEVFDARAEDFHLIGFSLGAHVAGFAGKKVQQA</sequence>
<proteinExistence type="inferred from homology"/>
<dbReference type="OMA" id="PETINIH"/>
<dbReference type="HOGENOM" id="CLU_1258646_0_0_1"/>
<keyword evidence="3" id="KW-0964">Secreted</keyword>
<dbReference type="InParanoid" id="H2Y9W6"/>